<evidence type="ECO:0000313" key="3">
    <source>
        <dbReference type="EMBL" id="PQB06044.1"/>
    </source>
</evidence>
<dbReference type="PANTHER" id="PTHR46268">
    <property type="entry name" value="STRESS RESPONSE PROTEIN NHAX"/>
    <property type="match status" value="1"/>
</dbReference>
<evidence type="ECO:0000313" key="4">
    <source>
        <dbReference type="Proteomes" id="UP000239800"/>
    </source>
</evidence>
<evidence type="ECO:0000256" key="1">
    <source>
        <dbReference type="ARBA" id="ARBA00008791"/>
    </source>
</evidence>
<dbReference type="InterPro" id="IPR006015">
    <property type="entry name" value="Universal_stress_UspA"/>
</dbReference>
<keyword evidence="4" id="KW-1185">Reference proteome</keyword>
<dbReference type="EMBL" id="MQUB01000001">
    <property type="protein sequence ID" value="PQB06044.1"/>
    <property type="molecule type" value="Genomic_DNA"/>
</dbReference>
<dbReference type="SUPFAM" id="SSF52402">
    <property type="entry name" value="Adenine nucleotide alpha hydrolases-like"/>
    <property type="match status" value="2"/>
</dbReference>
<dbReference type="InterPro" id="IPR014729">
    <property type="entry name" value="Rossmann-like_a/b/a_fold"/>
</dbReference>
<gene>
    <name evidence="3" type="ORF">BST85_09905</name>
</gene>
<dbReference type="PRINTS" id="PR01438">
    <property type="entry name" value="UNVRSLSTRESS"/>
</dbReference>
<reference evidence="3 4" key="1">
    <citation type="submission" date="2016-11" db="EMBL/GenBank/DDBJ databases">
        <title>Trade-off between light-utilization and light-protection in marine flavobacteria.</title>
        <authorList>
            <person name="Kumagai Y."/>
        </authorList>
    </citation>
    <scope>NUCLEOTIDE SEQUENCE [LARGE SCALE GENOMIC DNA]</scope>
    <source>
        <strain evidence="3 4">NBRC 107741</strain>
    </source>
</reference>
<sequence length="273" mass="30750">MKRILVPTDFSETAHNAMQVAAQLARRYDGEIIMLHCLEIPLHLSTARETGSLPDGLFFIKLAEKRCSEILEQPFLKDVVVHQVIGHDEIFRDAELITQKQNIDAIVIGSHGASGFQEMFIGSNTEKIVRTAAVPVLVIKGHHQDFEIKDFVFATDFTEEGKSAYKQARNFLTDTDARIHMLFVNTPGDFRTNQEIKEQMSQFIEGIQDTNYTLNIYNDQTVEKGILNFSNEIGAQLIGMGTHGRKGLAHFFNGSISEDLVNHAQLPVMTFRI</sequence>
<dbReference type="PANTHER" id="PTHR46268:SF6">
    <property type="entry name" value="UNIVERSAL STRESS PROTEIN UP12"/>
    <property type="match status" value="1"/>
</dbReference>
<dbReference type="AlphaFoldDB" id="A0A2S7KTS0"/>
<dbReference type="RefSeq" id="WP_104813983.1">
    <property type="nucleotide sequence ID" value="NZ_MQUB01000001.1"/>
</dbReference>
<feature type="domain" description="UspA" evidence="2">
    <location>
        <begin position="1"/>
        <end position="140"/>
    </location>
</feature>
<evidence type="ECO:0000259" key="2">
    <source>
        <dbReference type="Pfam" id="PF00582"/>
    </source>
</evidence>
<dbReference type="OrthoDB" id="9788959at2"/>
<accession>A0A2S7KTS0</accession>
<dbReference type="Pfam" id="PF00582">
    <property type="entry name" value="Usp"/>
    <property type="match status" value="2"/>
</dbReference>
<dbReference type="InterPro" id="IPR006016">
    <property type="entry name" value="UspA"/>
</dbReference>
<name>A0A2S7KTS0_9FLAO</name>
<dbReference type="Proteomes" id="UP000239800">
    <property type="component" value="Unassembled WGS sequence"/>
</dbReference>
<comment type="caution">
    <text evidence="3">The sequence shown here is derived from an EMBL/GenBank/DDBJ whole genome shotgun (WGS) entry which is preliminary data.</text>
</comment>
<protein>
    <submittedName>
        <fullName evidence="3">Universal stress protein UspA</fullName>
    </submittedName>
</protein>
<proteinExistence type="inferred from homology"/>
<organism evidence="3 4">
    <name type="scientific">Aureitalea marina</name>
    <dbReference type="NCBI Taxonomy" id="930804"/>
    <lineage>
        <taxon>Bacteria</taxon>
        <taxon>Pseudomonadati</taxon>
        <taxon>Bacteroidota</taxon>
        <taxon>Flavobacteriia</taxon>
        <taxon>Flavobacteriales</taxon>
        <taxon>Flavobacteriaceae</taxon>
        <taxon>Aureitalea</taxon>
    </lineage>
</organism>
<feature type="domain" description="UspA" evidence="2">
    <location>
        <begin position="222"/>
        <end position="272"/>
    </location>
</feature>
<dbReference type="CDD" id="cd00293">
    <property type="entry name" value="USP-like"/>
    <property type="match status" value="2"/>
</dbReference>
<comment type="similarity">
    <text evidence="1">Belongs to the universal stress protein A family.</text>
</comment>
<dbReference type="Gene3D" id="3.40.50.620">
    <property type="entry name" value="HUPs"/>
    <property type="match status" value="2"/>
</dbReference>